<dbReference type="Proteomes" id="UP000553948">
    <property type="component" value="Unassembled WGS sequence"/>
</dbReference>
<dbReference type="EMBL" id="JACGDG010000041">
    <property type="protein sequence ID" value="MBA6119292.1"/>
    <property type="molecule type" value="Genomic_DNA"/>
</dbReference>
<comment type="caution">
    <text evidence="1">The sequence shown here is derived from an EMBL/GenBank/DDBJ whole genome shotgun (WGS) entry which is preliminary data.</text>
</comment>
<reference evidence="1 2" key="1">
    <citation type="submission" date="2020-07" db="EMBL/GenBank/DDBJ databases">
        <title>Diversity of carbapenemase encoding genes among Pseudomonas putida group clinical isolates in a tertiary Brazilian hospital.</title>
        <authorList>
            <person name="Alberto-Lei F."/>
            <person name="Nodari C.S."/>
            <person name="Streling A.P."/>
            <person name="Paulino J.T."/>
            <person name="Bessa-Neto F.O."/>
            <person name="Cayo R."/>
            <person name="Gales A.C."/>
        </authorList>
    </citation>
    <scope>NUCLEOTIDE SEQUENCE [LARGE SCALE GENOMIC DNA]</scope>
    <source>
        <strain evidence="1 2">12464</strain>
    </source>
</reference>
<dbReference type="RefSeq" id="WP_176515298.1">
    <property type="nucleotide sequence ID" value="NZ_JACGDG010000041.1"/>
</dbReference>
<sequence length="355" mass="40739">MINILKHLELITNDVELLLNETADELWNDLNPKNADGSYSDKSLIARTQSFRLELLKTEYIAVVGADVAARHLAYIDHISDAEVLKWIITAKPIELDDIISDAKAILHPTDLFTIVDKKIHPSSFSPSLLSRVFTYTNYRSSDHCINRYKKLGFDGSTCPYCNEGTLRIVPIVDEAKVDQKMLFDIDHFYSKKRHPYLALSFYNHIPSCKQCNQSFKANTEFSLTTHIHPYDRCFDTLYNFQLNHGVLVSEPPSLVGIRKKSVFEDSLLHDLKIEARYKGNLEPARIGDLISILSKYSHLLRYGIESEGERARLKERLEDFGIISNQKRILKRSYSKLQRDTIAMFDPLNTLGLL</sequence>
<dbReference type="AlphaFoldDB" id="A0A7W2QLW1"/>
<proteinExistence type="predicted"/>
<evidence type="ECO:0008006" key="3">
    <source>
        <dbReference type="Google" id="ProtNLM"/>
    </source>
</evidence>
<name>A0A7W2QLW1_PSEPU</name>
<protein>
    <recommendedName>
        <fullName evidence="3">HNH endonuclease</fullName>
    </recommendedName>
</protein>
<organism evidence="1 2">
    <name type="scientific">Pseudomonas putida</name>
    <name type="common">Arthrobacter siderocapsulatus</name>
    <dbReference type="NCBI Taxonomy" id="303"/>
    <lineage>
        <taxon>Bacteria</taxon>
        <taxon>Pseudomonadati</taxon>
        <taxon>Pseudomonadota</taxon>
        <taxon>Gammaproteobacteria</taxon>
        <taxon>Pseudomonadales</taxon>
        <taxon>Pseudomonadaceae</taxon>
        <taxon>Pseudomonas</taxon>
    </lineage>
</organism>
<evidence type="ECO:0000313" key="2">
    <source>
        <dbReference type="Proteomes" id="UP000553948"/>
    </source>
</evidence>
<gene>
    <name evidence="1" type="ORF">H4C47_26685</name>
</gene>
<evidence type="ECO:0000313" key="1">
    <source>
        <dbReference type="EMBL" id="MBA6119292.1"/>
    </source>
</evidence>
<dbReference type="Gene3D" id="1.10.30.50">
    <property type="match status" value="1"/>
</dbReference>
<accession>A0A7W2QLW1</accession>